<feature type="transmembrane region" description="Helical" evidence="9">
    <location>
        <begin position="139"/>
        <end position="156"/>
    </location>
</feature>
<evidence type="ECO:0000256" key="3">
    <source>
        <dbReference type="ARBA" id="ARBA00022475"/>
    </source>
</evidence>
<dbReference type="RefSeq" id="WP_055547839.1">
    <property type="nucleotide sequence ID" value="NZ_CP023699.1"/>
</dbReference>
<feature type="transmembrane region" description="Helical" evidence="9">
    <location>
        <begin position="198"/>
        <end position="218"/>
    </location>
</feature>
<feature type="transmembrane region" description="Helical" evidence="9">
    <location>
        <begin position="265"/>
        <end position="286"/>
    </location>
</feature>
<dbReference type="KEGG" id="ska:CP970_17505"/>
<dbReference type="SUPFAM" id="SSF103473">
    <property type="entry name" value="MFS general substrate transporter"/>
    <property type="match status" value="1"/>
</dbReference>
<reference evidence="11 12" key="1">
    <citation type="submission" date="2017-09" db="EMBL/GenBank/DDBJ databases">
        <authorList>
            <person name="Lee N."/>
            <person name="Cho B.-K."/>
        </authorList>
    </citation>
    <scope>NUCLEOTIDE SEQUENCE [LARGE SCALE GENOMIC DNA]</scope>
    <source>
        <strain evidence="11 12">ATCC 12853</strain>
    </source>
</reference>
<dbReference type="PROSITE" id="PS50850">
    <property type="entry name" value="MFS"/>
    <property type="match status" value="1"/>
</dbReference>
<evidence type="ECO:0000256" key="1">
    <source>
        <dbReference type="ARBA" id="ARBA00004651"/>
    </source>
</evidence>
<evidence type="ECO:0000256" key="8">
    <source>
        <dbReference type="SAM" id="MobiDB-lite"/>
    </source>
</evidence>
<dbReference type="GO" id="GO:0005886">
    <property type="term" value="C:plasma membrane"/>
    <property type="evidence" value="ECO:0007669"/>
    <property type="project" value="UniProtKB-SubCell"/>
</dbReference>
<dbReference type="GO" id="GO:0046677">
    <property type="term" value="P:response to antibiotic"/>
    <property type="evidence" value="ECO:0007669"/>
    <property type="project" value="UniProtKB-KW"/>
</dbReference>
<evidence type="ECO:0000313" key="12">
    <source>
        <dbReference type="Proteomes" id="UP000325529"/>
    </source>
</evidence>
<dbReference type="NCBIfam" id="TIGR00711">
    <property type="entry name" value="efflux_EmrB"/>
    <property type="match status" value="1"/>
</dbReference>
<evidence type="ECO:0000256" key="4">
    <source>
        <dbReference type="ARBA" id="ARBA00022692"/>
    </source>
</evidence>
<dbReference type="PANTHER" id="PTHR42718:SF42">
    <property type="entry name" value="EXPORT PROTEIN"/>
    <property type="match status" value="1"/>
</dbReference>
<dbReference type="EMBL" id="CP023699">
    <property type="protein sequence ID" value="QEU92467.1"/>
    <property type="molecule type" value="Genomic_DNA"/>
</dbReference>
<dbReference type="InterPro" id="IPR011701">
    <property type="entry name" value="MFS"/>
</dbReference>
<evidence type="ECO:0000259" key="10">
    <source>
        <dbReference type="PROSITE" id="PS50850"/>
    </source>
</evidence>
<feature type="domain" description="Major facilitator superfamily (MFS) profile" evidence="10">
    <location>
        <begin position="14"/>
        <end position="459"/>
    </location>
</feature>
<comment type="subcellular location">
    <subcellularLocation>
        <location evidence="1">Cell membrane</location>
        <topology evidence="1">Multi-pass membrane protein</topology>
    </subcellularLocation>
</comment>
<feature type="transmembrane region" description="Helical" evidence="9">
    <location>
        <begin position="224"/>
        <end position="245"/>
    </location>
</feature>
<dbReference type="AlphaFoldDB" id="A0A5J6GBY8"/>
<keyword evidence="7" id="KW-0046">Antibiotic resistance</keyword>
<feature type="transmembrane region" description="Helical" evidence="9">
    <location>
        <begin position="361"/>
        <end position="383"/>
    </location>
</feature>
<feature type="transmembrane region" description="Helical" evidence="9">
    <location>
        <begin position="52"/>
        <end position="71"/>
    </location>
</feature>
<keyword evidence="4 9" id="KW-0812">Transmembrane</keyword>
<evidence type="ECO:0000256" key="5">
    <source>
        <dbReference type="ARBA" id="ARBA00022989"/>
    </source>
</evidence>
<keyword evidence="12" id="KW-1185">Reference proteome</keyword>
<evidence type="ECO:0000256" key="2">
    <source>
        <dbReference type="ARBA" id="ARBA00022448"/>
    </source>
</evidence>
<dbReference type="PRINTS" id="PR01036">
    <property type="entry name" value="TCRTETB"/>
</dbReference>
<dbReference type="InterPro" id="IPR020846">
    <property type="entry name" value="MFS_dom"/>
</dbReference>
<keyword evidence="2" id="KW-0813">Transport</keyword>
<keyword evidence="5 9" id="KW-1133">Transmembrane helix</keyword>
<dbReference type="InterPro" id="IPR004638">
    <property type="entry name" value="EmrB-like"/>
</dbReference>
<dbReference type="OrthoDB" id="7375466at2"/>
<sequence length="478" mass="49239">MEQHTPSRGTAVWALVVTSVAGFMAALDNLVVTTALPSIREDFGGALHDLEWTVSAYTLTFAVLLMFGAALGDRFGRRKLFMVGLTVFTGASAAAALAPGLEALVAARAVQGAGAAIMMPLTLTLLTAAVPVAKRGMAYGIWGAVNGLAVASGPLIGGSLTEHVSWQWIFWLNVPLGLALLPLARLRLAESYASGARLDIAGTLLASGGLFGIVYALVRGPLDGWASATVLTSLIAGAALLGGFVHHGIRNKAPMLPMRLFRSRAFSGINAASLLMFLGMFGSIFLLSQYMQIVLGYSPTEAGLRMLPWTGMPMLVSPLAGYLSDRIGGRPVVAAGLFLQALGLAWYAVVVAPDAAYGVQLPALIISGIGMALYFAPAANLVMSSVRPQEQGIASGANNALREVGGALGIAVMSSIFSAQGGYASGRDFVNGLEPALWVGAAVVALGAVAALFIPSRGATPTGPSEATSKQRDELVAA</sequence>
<feature type="transmembrane region" description="Helical" evidence="9">
    <location>
        <begin position="80"/>
        <end position="101"/>
    </location>
</feature>
<name>A0A5J6GBY8_STRKN</name>
<gene>
    <name evidence="11" type="ORF">CP970_17505</name>
</gene>
<evidence type="ECO:0000256" key="9">
    <source>
        <dbReference type="SAM" id="Phobius"/>
    </source>
</evidence>
<evidence type="ECO:0000313" key="11">
    <source>
        <dbReference type="EMBL" id="QEU92467.1"/>
    </source>
</evidence>
<dbReference type="CDD" id="cd17321">
    <property type="entry name" value="MFS_MMR_MDR_like"/>
    <property type="match status" value="1"/>
</dbReference>
<feature type="transmembrane region" description="Helical" evidence="9">
    <location>
        <begin position="306"/>
        <end position="324"/>
    </location>
</feature>
<keyword evidence="6 9" id="KW-0472">Membrane</keyword>
<evidence type="ECO:0000256" key="6">
    <source>
        <dbReference type="ARBA" id="ARBA00023136"/>
    </source>
</evidence>
<organism evidence="11 12">
    <name type="scientific">Streptomyces kanamyceticus</name>
    <dbReference type="NCBI Taxonomy" id="1967"/>
    <lineage>
        <taxon>Bacteria</taxon>
        <taxon>Bacillati</taxon>
        <taxon>Actinomycetota</taxon>
        <taxon>Actinomycetes</taxon>
        <taxon>Kitasatosporales</taxon>
        <taxon>Streptomycetaceae</taxon>
        <taxon>Streptomyces</taxon>
    </lineage>
</organism>
<feature type="compositionally biased region" description="Basic and acidic residues" evidence="8">
    <location>
        <begin position="469"/>
        <end position="478"/>
    </location>
</feature>
<feature type="transmembrane region" description="Helical" evidence="9">
    <location>
        <begin position="331"/>
        <end position="349"/>
    </location>
</feature>
<dbReference type="Gene3D" id="1.20.1250.20">
    <property type="entry name" value="MFS general substrate transporter like domains"/>
    <property type="match status" value="1"/>
</dbReference>
<dbReference type="GO" id="GO:0022857">
    <property type="term" value="F:transmembrane transporter activity"/>
    <property type="evidence" value="ECO:0007669"/>
    <property type="project" value="InterPro"/>
</dbReference>
<feature type="region of interest" description="Disordered" evidence="8">
    <location>
        <begin position="459"/>
        <end position="478"/>
    </location>
</feature>
<dbReference type="InterPro" id="IPR036259">
    <property type="entry name" value="MFS_trans_sf"/>
</dbReference>
<proteinExistence type="predicted"/>
<dbReference type="PANTHER" id="PTHR42718">
    <property type="entry name" value="MAJOR FACILITATOR SUPERFAMILY MULTIDRUG TRANSPORTER MFSC"/>
    <property type="match status" value="1"/>
</dbReference>
<keyword evidence="3" id="KW-1003">Cell membrane</keyword>
<evidence type="ECO:0000256" key="7">
    <source>
        <dbReference type="ARBA" id="ARBA00023251"/>
    </source>
</evidence>
<dbReference type="Pfam" id="PF07690">
    <property type="entry name" value="MFS_1"/>
    <property type="match status" value="1"/>
</dbReference>
<dbReference type="Proteomes" id="UP000325529">
    <property type="component" value="Chromosome"/>
</dbReference>
<feature type="transmembrane region" description="Helical" evidence="9">
    <location>
        <begin position="168"/>
        <end position="186"/>
    </location>
</feature>
<protein>
    <submittedName>
        <fullName evidence="11">DHA2 family efflux MFS transporter permease subunit</fullName>
    </submittedName>
</protein>
<feature type="transmembrane region" description="Helical" evidence="9">
    <location>
        <begin position="113"/>
        <end position="132"/>
    </location>
</feature>
<accession>A0A5J6GBY8</accession>
<dbReference type="Gene3D" id="1.20.1720.10">
    <property type="entry name" value="Multidrug resistance protein D"/>
    <property type="match status" value="1"/>
</dbReference>
<feature type="transmembrane region" description="Helical" evidence="9">
    <location>
        <begin position="404"/>
        <end position="424"/>
    </location>
</feature>
<feature type="transmembrane region" description="Helical" evidence="9">
    <location>
        <begin position="436"/>
        <end position="454"/>
    </location>
</feature>
<feature type="transmembrane region" description="Helical" evidence="9">
    <location>
        <begin position="12"/>
        <end position="32"/>
    </location>
</feature>